<dbReference type="GO" id="GO:0004413">
    <property type="term" value="F:homoserine kinase activity"/>
    <property type="evidence" value="ECO:0007669"/>
    <property type="project" value="TreeGrafter"/>
</dbReference>
<dbReference type="InterPro" id="IPR011009">
    <property type="entry name" value="Kinase-like_dom_sf"/>
</dbReference>
<dbReference type="RefSeq" id="WP_235506974.1">
    <property type="nucleotide sequence ID" value="NZ_JAUORK010000004.1"/>
</dbReference>
<name>A0AAP4TZU0_9GAMM</name>
<evidence type="ECO:0000259" key="3">
    <source>
        <dbReference type="Pfam" id="PF01636"/>
    </source>
</evidence>
<feature type="compositionally biased region" description="Basic and acidic residues" evidence="2">
    <location>
        <begin position="323"/>
        <end position="335"/>
    </location>
</feature>
<dbReference type="PANTHER" id="PTHR21064">
    <property type="entry name" value="AMINOGLYCOSIDE PHOSPHOTRANSFERASE DOMAIN-CONTAINING PROTEIN-RELATED"/>
    <property type="match status" value="1"/>
</dbReference>
<feature type="region of interest" description="Disordered" evidence="2">
    <location>
        <begin position="303"/>
        <end position="357"/>
    </location>
</feature>
<dbReference type="GO" id="GO:0004672">
    <property type="term" value="F:protein kinase activity"/>
    <property type="evidence" value="ECO:0007669"/>
    <property type="project" value="InterPro"/>
</dbReference>
<organism evidence="4 5">
    <name type="scientific">Cobetia amphilecti</name>
    <dbReference type="NCBI Taxonomy" id="1055104"/>
    <lineage>
        <taxon>Bacteria</taxon>
        <taxon>Pseudomonadati</taxon>
        <taxon>Pseudomonadota</taxon>
        <taxon>Gammaproteobacteria</taxon>
        <taxon>Oceanospirillales</taxon>
        <taxon>Halomonadaceae</taxon>
        <taxon>Cobetia</taxon>
    </lineage>
</organism>
<proteinExistence type="inferred from homology"/>
<evidence type="ECO:0000256" key="1">
    <source>
        <dbReference type="ARBA" id="ARBA00038240"/>
    </source>
</evidence>
<comment type="similarity">
    <text evidence="1">Belongs to the pseudomonas-type ThrB family.</text>
</comment>
<dbReference type="Gene3D" id="1.20.1270.170">
    <property type="match status" value="1"/>
</dbReference>
<protein>
    <submittedName>
        <fullName evidence="4">Phosphotransferase</fullName>
    </submittedName>
</protein>
<evidence type="ECO:0000256" key="2">
    <source>
        <dbReference type="SAM" id="MobiDB-lite"/>
    </source>
</evidence>
<dbReference type="Proteomes" id="UP001170481">
    <property type="component" value="Unassembled WGS sequence"/>
</dbReference>
<dbReference type="Pfam" id="PF01636">
    <property type="entry name" value="APH"/>
    <property type="match status" value="1"/>
</dbReference>
<comment type="caution">
    <text evidence="4">The sequence shown here is derived from an EMBL/GenBank/DDBJ whole genome shotgun (WGS) entry which is preliminary data.</text>
</comment>
<dbReference type="PANTHER" id="PTHR21064:SF6">
    <property type="entry name" value="AMINOGLYCOSIDE PHOSPHOTRANSFERASE DOMAIN-CONTAINING PROTEIN"/>
    <property type="match status" value="1"/>
</dbReference>
<accession>A0AAP4TZU0</accession>
<evidence type="ECO:0000313" key="5">
    <source>
        <dbReference type="Proteomes" id="UP001170481"/>
    </source>
</evidence>
<dbReference type="InterPro" id="IPR002575">
    <property type="entry name" value="Aminoglycoside_PTrfase"/>
</dbReference>
<reference evidence="4" key="1">
    <citation type="submission" date="2023-07" db="EMBL/GenBank/DDBJ databases">
        <title>Genome content predicts the carbon catabolic preferences of heterotrophic bacteria.</title>
        <authorList>
            <person name="Gralka M."/>
        </authorList>
    </citation>
    <scope>NUCLEOTIDE SEQUENCE</scope>
    <source>
        <strain evidence="4">C2R13</strain>
    </source>
</reference>
<dbReference type="AlphaFoldDB" id="A0AAP4TZU0"/>
<sequence length="357" mass="40134">MAETSRISLLTMSENATFLAEDDEAGRRIIIRVHRPDYHCREEIESELTWIEDLRTTARINTPAPVMTTAGSPVLSISAGGQSLYVVAFEHVVGSEPDIGDDLPQWFERLGAMNATLHEHSRRWQPPEGFVRKRWDLESMISPRGLWGDWRNAPGMTVEEAQAINAAIPYLKSEIALYGTAPEQFGLVHADLRLTNLLVSQDSMAIIDFDDCGFCWYAYDFAAAISFHETDPCVPQLRDAWIKGYRSVAEFSAADEAMLDTFIMLRRILLCAWLATHQESKEGKTLSDGFSRDTAIMARRYVQQRGGQSREGQQGVVQTPGMQEHDDQADVDRTSTVRTSTVRTGTDRTINDKVRMA</sequence>
<dbReference type="GO" id="GO:0009088">
    <property type="term" value="P:threonine biosynthetic process"/>
    <property type="evidence" value="ECO:0007669"/>
    <property type="project" value="TreeGrafter"/>
</dbReference>
<gene>
    <name evidence="4" type="ORF">Q4535_04500</name>
</gene>
<dbReference type="Gene3D" id="1.10.510.10">
    <property type="entry name" value="Transferase(Phosphotransferase) domain 1"/>
    <property type="match status" value="1"/>
</dbReference>
<dbReference type="InterPro" id="IPR008266">
    <property type="entry name" value="Tyr_kinase_AS"/>
</dbReference>
<dbReference type="InterPro" id="IPR050249">
    <property type="entry name" value="Pseudomonas-type_ThrB"/>
</dbReference>
<dbReference type="EMBL" id="JAUORK010000004">
    <property type="protein sequence ID" value="MDO6671373.1"/>
    <property type="molecule type" value="Genomic_DNA"/>
</dbReference>
<dbReference type="PROSITE" id="PS00109">
    <property type="entry name" value="PROTEIN_KINASE_TYR"/>
    <property type="match status" value="1"/>
</dbReference>
<dbReference type="Gene3D" id="3.30.200.70">
    <property type="match status" value="1"/>
</dbReference>
<feature type="domain" description="Aminoglycoside phosphotransferase" evidence="3">
    <location>
        <begin position="14"/>
        <end position="251"/>
    </location>
</feature>
<evidence type="ECO:0000313" key="4">
    <source>
        <dbReference type="EMBL" id="MDO6671373.1"/>
    </source>
</evidence>
<feature type="compositionally biased region" description="Low complexity" evidence="2">
    <location>
        <begin position="303"/>
        <end position="318"/>
    </location>
</feature>
<feature type="compositionally biased region" description="Basic and acidic residues" evidence="2">
    <location>
        <begin position="345"/>
        <end position="357"/>
    </location>
</feature>
<dbReference type="SUPFAM" id="SSF56112">
    <property type="entry name" value="Protein kinase-like (PK-like)"/>
    <property type="match status" value="1"/>
</dbReference>